<feature type="compositionally biased region" description="Basic residues" evidence="1">
    <location>
        <begin position="127"/>
        <end position="139"/>
    </location>
</feature>
<feature type="compositionally biased region" description="Basic residues" evidence="1">
    <location>
        <begin position="147"/>
        <end position="167"/>
    </location>
</feature>
<sequence>MVLDLKRLPAYTARRGRFDVVQVPPLQHLAVDGRGDPNTSREYADAVTSLYPLAYRLKAIGRQQPERAHVVMPLEALWWSDDLAAFTSARDKGAWSLATADRRARLGDRRARRGGAGRGAAIGPTRPRPRAPRAVRRGARRADPARRPVRRGGPGHRGAARVRRRAGLRLTGHHHEVYLGDPRRSTPDRLRTILRQPVEPAA</sequence>
<evidence type="ECO:0000256" key="1">
    <source>
        <dbReference type="SAM" id="MobiDB-lite"/>
    </source>
</evidence>
<reference evidence="3" key="1">
    <citation type="journal article" date="2019" name="Int. J. Syst. Evol. Microbiol.">
        <title>The Global Catalogue of Microorganisms (GCM) 10K type strain sequencing project: providing services to taxonomists for standard genome sequencing and annotation.</title>
        <authorList>
            <consortium name="The Broad Institute Genomics Platform"/>
            <consortium name="The Broad Institute Genome Sequencing Center for Infectious Disease"/>
            <person name="Wu L."/>
            <person name="Ma J."/>
        </authorList>
    </citation>
    <scope>NUCLEOTIDE SEQUENCE [LARGE SCALE GENOMIC DNA]</scope>
    <source>
        <strain evidence="3">NBRC 108730</strain>
    </source>
</reference>
<organism evidence="2 3">
    <name type="scientific">Angustibacter aerolatus</name>
    <dbReference type="NCBI Taxonomy" id="1162965"/>
    <lineage>
        <taxon>Bacteria</taxon>
        <taxon>Bacillati</taxon>
        <taxon>Actinomycetota</taxon>
        <taxon>Actinomycetes</taxon>
        <taxon>Kineosporiales</taxon>
        <taxon>Kineosporiaceae</taxon>
    </lineage>
</organism>
<accession>A0ABQ6JH35</accession>
<evidence type="ECO:0008006" key="4">
    <source>
        <dbReference type="Google" id="ProtNLM"/>
    </source>
</evidence>
<gene>
    <name evidence="2" type="ORF">GCM10025868_13260</name>
</gene>
<proteinExistence type="predicted"/>
<feature type="region of interest" description="Disordered" evidence="1">
    <location>
        <begin position="106"/>
        <end position="202"/>
    </location>
</feature>
<dbReference type="InterPro" id="IPR011256">
    <property type="entry name" value="Reg_factor_effector_dom_sf"/>
</dbReference>
<dbReference type="Proteomes" id="UP001157017">
    <property type="component" value="Unassembled WGS sequence"/>
</dbReference>
<evidence type="ECO:0000313" key="2">
    <source>
        <dbReference type="EMBL" id="GMA86076.1"/>
    </source>
</evidence>
<comment type="caution">
    <text evidence="2">The sequence shown here is derived from an EMBL/GenBank/DDBJ whole genome shotgun (WGS) entry which is preliminary data.</text>
</comment>
<protein>
    <recommendedName>
        <fullName evidence="4">GyrI-like small molecule binding domain-containing protein</fullName>
    </recommendedName>
</protein>
<dbReference type="Gene3D" id="3.20.80.10">
    <property type="entry name" value="Regulatory factor, effector binding domain"/>
    <property type="match status" value="2"/>
</dbReference>
<feature type="compositionally biased region" description="Basic and acidic residues" evidence="1">
    <location>
        <begin position="173"/>
        <end position="191"/>
    </location>
</feature>
<dbReference type="EMBL" id="BSUZ01000001">
    <property type="protein sequence ID" value="GMA86076.1"/>
    <property type="molecule type" value="Genomic_DNA"/>
</dbReference>
<keyword evidence="3" id="KW-1185">Reference proteome</keyword>
<evidence type="ECO:0000313" key="3">
    <source>
        <dbReference type="Proteomes" id="UP001157017"/>
    </source>
</evidence>
<name>A0ABQ6JH35_9ACTN</name>